<dbReference type="Proteomes" id="UP000076722">
    <property type="component" value="Unassembled WGS sequence"/>
</dbReference>
<keyword evidence="2" id="KW-0812">Transmembrane</keyword>
<keyword evidence="2" id="KW-0472">Membrane</keyword>
<proteinExistence type="predicted"/>
<feature type="transmembrane region" description="Helical" evidence="2">
    <location>
        <begin position="147"/>
        <end position="169"/>
    </location>
</feature>
<name>A0A164MBL5_9AGAM</name>
<organism evidence="3 4">
    <name type="scientific">Sistotremastrum niveocremeum HHB9708</name>
    <dbReference type="NCBI Taxonomy" id="1314777"/>
    <lineage>
        <taxon>Eukaryota</taxon>
        <taxon>Fungi</taxon>
        <taxon>Dikarya</taxon>
        <taxon>Basidiomycota</taxon>
        <taxon>Agaricomycotina</taxon>
        <taxon>Agaricomycetes</taxon>
        <taxon>Sistotremastrales</taxon>
        <taxon>Sistotremastraceae</taxon>
        <taxon>Sertulicium</taxon>
        <taxon>Sertulicium niveocremeum</taxon>
    </lineage>
</organism>
<protein>
    <submittedName>
        <fullName evidence="3">Uncharacterized protein</fullName>
    </submittedName>
</protein>
<keyword evidence="2" id="KW-1133">Transmembrane helix</keyword>
<evidence type="ECO:0000313" key="4">
    <source>
        <dbReference type="Proteomes" id="UP000076722"/>
    </source>
</evidence>
<accession>A0A164MBL5</accession>
<sequence length="171" mass="19557">MSLSTDYLTSPPDLRSSGTEIWQSSQTDIPDTLPGPSSSSSGRPEQPQQFQPQELMIRLWAATQDNIGLRRAAERVMGRIGQNHELLDRNFEQSFYRFNSLLEGLQSRRAEIEDLKFQLQTIRPVNEAAETQYSRIQILLFFQTLVFLWQSPVASAIYIMISTAMIMLLSK</sequence>
<feature type="compositionally biased region" description="Low complexity" evidence="1">
    <location>
        <begin position="34"/>
        <end position="48"/>
    </location>
</feature>
<evidence type="ECO:0000313" key="3">
    <source>
        <dbReference type="EMBL" id="KZS86558.1"/>
    </source>
</evidence>
<dbReference type="AlphaFoldDB" id="A0A164MBL5"/>
<feature type="compositionally biased region" description="Polar residues" evidence="1">
    <location>
        <begin position="16"/>
        <end position="29"/>
    </location>
</feature>
<dbReference type="EMBL" id="KV419485">
    <property type="protein sequence ID" value="KZS86558.1"/>
    <property type="molecule type" value="Genomic_DNA"/>
</dbReference>
<evidence type="ECO:0000256" key="2">
    <source>
        <dbReference type="SAM" id="Phobius"/>
    </source>
</evidence>
<reference evidence="3 4" key="1">
    <citation type="journal article" date="2016" name="Mol. Biol. Evol.">
        <title>Comparative Genomics of Early-Diverging Mushroom-Forming Fungi Provides Insights into the Origins of Lignocellulose Decay Capabilities.</title>
        <authorList>
            <person name="Nagy L.G."/>
            <person name="Riley R."/>
            <person name="Tritt A."/>
            <person name="Adam C."/>
            <person name="Daum C."/>
            <person name="Floudas D."/>
            <person name="Sun H."/>
            <person name="Yadav J.S."/>
            <person name="Pangilinan J."/>
            <person name="Larsson K.H."/>
            <person name="Matsuura K."/>
            <person name="Barry K."/>
            <person name="Labutti K."/>
            <person name="Kuo R."/>
            <person name="Ohm R.A."/>
            <person name="Bhattacharya S.S."/>
            <person name="Shirouzu T."/>
            <person name="Yoshinaga Y."/>
            <person name="Martin F.M."/>
            <person name="Grigoriev I.V."/>
            <person name="Hibbett D.S."/>
        </authorList>
    </citation>
    <scope>NUCLEOTIDE SEQUENCE [LARGE SCALE GENOMIC DNA]</scope>
    <source>
        <strain evidence="3 4">HHB9708</strain>
    </source>
</reference>
<evidence type="ECO:0000256" key="1">
    <source>
        <dbReference type="SAM" id="MobiDB-lite"/>
    </source>
</evidence>
<keyword evidence="4" id="KW-1185">Reference proteome</keyword>
<gene>
    <name evidence="3" type="ORF">SISNIDRAFT_491849</name>
</gene>
<feature type="region of interest" description="Disordered" evidence="1">
    <location>
        <begin position="1"/>
        <end position="48"/>
    </location>
</feature>